<reference evidence="1 2" key="1">
    <citation type="journal article" date="2018" name="Nat. Ecol. Evol.">
        <title>Pezizomycetes genomes reveal the molecular basis of ectomycorrhizal truffle lifestyle.</title>
        <authorList>
            <person name="Murat C."/>
            <person name="Payen T."/>
            <person name="Noel B."/>
            <person name="Kuo A."/>
            <person name="Morin E."/>
            <person name="Chen J."/>
            <person name="Kohler A."/>
            <person name="Krizsan K."/>
            <person name="Balestrini R."/>
            <person name="Da Silva C."/>
            <person name="Montanini B."/>
            <person name="Hainaut M."/>
            <person name="Levati E."/>
            <person name="Barry K.W."/>
            <person name="Belfiori B."/>
            <person name="Cichocki N."/>
            <person name="Clum A."/>
            <person name="Dockter R.B."/>
            <person name="Fauchery L."/>
            <person name="Guy J."/>
            <person name="Iotti M."/>
            <person name="Le Tacon F."/>
            <person name="Lindquist E.A."/>
            <person name="Lipzen A."/>
            <person name="Malagnac F."/>
            <person name="Mello A."/>
            <person name="Molinier V."/>
            <person name="Miyauchi S."/>
            <person name="Poulain J."/>
            <person name="Riccioni C."/>
            <person name="Rubini A."/>
            <person name="Sitrit Y."/>
            <person name="Splivallo R."/>
            <person name="Traeger S."/>
            <person name="Wang M."/>
            <person name="Zifcakova L."/>
            <person name="Wipf D."/>
            <person name="Zambonelli A."/>
            <person name="Paolocci F."/>
            <person name="Nowrousian M."/>
            <person name="Ottonello S."/>
            <person name="Baldrian P."/>
            <person name="Spatafora J.W."/>
            <person name="Henrissat B."/>
            <person name="Nagy L.G."/>
            <person name="Aury J.M."/>
            <person name="Wincker P."/>
            <person name="Grigoriev I.V."/>
            <person name="Bonfante P."/>
            <person name="Martin F.M."/>
        </authorList>
    </citation>
    <scope>NUCLEOTIDE SEQUENCE [LARGE SCALE GENOMIC DNA]</scope>
    <source>
        <strain evidence="1 2">ATCC MYA-4762</strain>
    </source>
</reference>
<dbReference type="OrthoDB" id="341259at2759"/>
<name>A0A3N4LQ59_9PEZI</name>
<keyword evidence="2" id="KW-1185">Reference proteome</keyword>
<dbReference type="EMBL" id="ML121539">
    <property type="protein sequence ID" value="RPB25034.1"/>
    <property type="molecule type" value="Genomic_DNA"/>
</dbReference>
<dbReference type="Gene3D" id="1.25.40.20">
    <property type="entry name" value="Ankyrin repeat-containing domain"/>
    <property type="match status" value="1"/>
</dbReference>
<sequence length="130" mass="14455">MTVVNPVNPSSHDARHSDFLEDYTIVYRNWLTVTYVTVYRLGLGTCKSFMYYSRRTKGWTPLASAAFLNKEGLCQFLVEKGCTLTLNAEQKEQLKPNLLCGIHGAAAGGYKTALQLLLDMEADIIAEGCL</sequence>
<dbReference type="SUPFAM" id="SSF48403">
    <property type="entry name" value="Ankyrin repeat"/>
    <property type="match status" value="1"/>
</dbReference>
<dbReference type="InParanoid" id="A0A3N4LQ59"/>
<dbReference type="Proteomes" id="UP000267821">
    <property type="component" value="Unassembled WGS sequence"/>
</dbReference>
<evidence type="ECO:0000313" key="1">
    <source>
        <dbReference type="EMBL" id="RPB25034.1"/>
    </source>
</evidence>
<protein>
    <submittedName>
        <fullName evidence="1">Uncharacterized protein</fullName>
    </submittedName>
</protein>
<dbReference type="InterPro" id="IPR036770">
    <property type="entry name" value="Ankyrin_rpt-contain_sf"/>
</dbReference>
<proteinExistence type="predicted"/>
<evidence type="ECO:0000313" key="2">
    <source>
        <dbReference type="Proteomes" id="UP000267821"/>
    </source>
</evidence>
<organism evidence="1 2">
    <name type="scientific">Terfezia boudieri ATCC MYA-4762</name>
    <dbReference type="NCBI Taxonomy" id="1051890"/>
    <lineage>
        <taxon>Eukaryota</taxon>
        <taxon>Fungi</taxon>
        <taxon>Dikarya</taxon>
        <taxon>Ascomycota</taxon>
        <taxon>Pezizomycotina</taxon>
        <taxon>Pezizomycetes</taxon>
        <taxon>Pezizales</taxon>
        <taxon>Pezizaceae</taxon>
        <taxon>Terfezia</taxon>
    </lineage>
</organism>
<accession>A0A3N4LQ59</accession>
<dbReference type="AlphaFoldDB" id="A0A3N4LQ59"/>
<gene>
    <name evidence="1" type="ORF">L211DRAFT_848395</name>
</gene>